<feature type="region of interest" description="Disordered" evidence="4">
    <location>
        <begin position="478"/>
        <end position="656"/>
    </location>
</feature>
<gene>
    <name evidence="9" type="primary">LOC106176284</name>
</gene>
<feature type="compositionally biased region" description="Low complexity" evidence="4">
    <location>
        <begin position="518"/>
        <end position="636"/>
    </location>
</feature>
<sequence length="791" mass="87107">MGMQLFRIDSLEKYYFMMTDDMYTHNSTYWIGLYSKESGTEESPTWVWSVGNETLAEDAWTNWSNSTNGGTMYYGPGEICVALAEEGEWIISQISSSIATIIRRAHVAFFRWIAETYWIGFAQLTPNEQWGWVDASPEDWVMWGQGQPSVNASEEGCAAVAVGESGFWEAFNCRQMFNFICEISLADPINEHFDNENHCFLFWPRRKTYNEAEILCNTMGMELFRIDSLEKYYLIVDDMYTHNPTYWIGLYSKEWRRNDSPTWVWSAGNETLAEDAWTNWSNSTNGGTMYYGSGDKCVALDEEGVWIVKDCGQFSFFICSRDQTDIVNDGVHYPSCPCGFLPLGDSCYRVSRIAANFTQASSTCEEEGGHLVTMASILEFESLINFVNLSVPTGQIAEAYWIGFAQLTPADQWGWVDASPEEWTMWGQGQPSVNATEKGCAAVAVGESVFWEAFNCSQIFNFICEISLADEESKVQNSTNSSTTASSGGNWKSQTSTPSGSPTTTSTIETTPRDNAYVVTTSTTTAVTTLRATSTAPATPTTTATIPTTPTTTSTVPTSPTTTATVPTTPTTTVTVPTTPTTTSTVPTTPTTTPVPSVQKVATTTSTVPTTHTTFTVQRTPTTSSTSVGTTSSKGSNAPSSTTDTAETTEKGYGFELTTETAEIRCGEVRNFSTTYNNGTGSTYYSPGSVVLYVCHGNLTFLDNTTSRLRTCNNQGEWIPYEIPMCREGFQGPKPRRSKRPENPKEAEGAPAIGSFGLLAVLSIVCTVVVSDVPTFYRQLRIMKRNILSTF</sequence>
<dbReference type="SUPFAM" id="SSF57535">
    <property type="entry name" value="Complement control module/SCR domain"/>
    <property type="match status" value="1"/>
</dbReference>
<dbReference type="Proteomes" id="UP000085678">
    <property type="component" value="Unplaced"/>
</dbReference>
<feature type="domain" description="Sushi" evidence="7">
    <location>
        <begin position="664"/>
        <end position="728"/>
    </location>
</feature>
<dbReference type="OrthoDB" id="6051775at2759"/>
<keyword evidence="5" id="KW-0472">Membrane</keyword>
<dbReference type="SUPFAM" id="SSF56436">
    <property type="entry name" value="C-type lectin-like"/>
    <property type="match status" value="4"/>
</dbReference>
<proteinExistence type="predicted"/>
<dbReference type="PANTHER" id="PTHR45784:SF5">
    <property type="entry name" value="C-TYPE LECTIN DOMAIN FAMILY 20 MEMBER A-RELATED"/>
    <property type="match status" value="1"/>
</dbReference>
<keyword evidence="3" id="KW-0768">Sushi</keyword>
<dbReference type="InterPro" id="IPR016187">
    <property type="entry name" value="CTDL_fold"/>
</dbReference>
<dbReference type="AlphaFoldDB" id="A0A2R2MTX1"/>
<dbReference type="InterPro" id="IPR000436">
    <property type="entry name" value="Sushi_SCR_CCP_dom"/>
</dbReference>
<dbReference type="GeneID" id="106176284"/>
<evidence type="ECO:0000259" key="6">
    <source>
        <dbReference type="PROSITE" id="PS50041"/>
    </source>
</evidence>
<dbReference type="SMART" id="SM00034">
    <property type="entry name" value="CLECT"/>
    <property type="match status" value="3"/>
</dbReference>
<dbReference type="InterPro" id="IPR035976">
    <property type="entry name" value="Sushi/SCR/CCP_sf"/>
</dbReference>
<reference evidence="9" key="1">
    <citation type="submission" date="2025-08" db="UniProtKB">
        <authorList>
            <consortium name="RefSeq"/>
        </authorList>
    </citation>
    <scope>IDENTIFICATION</scope>
    <source>
        <tissue evidence="9">Gonads</tissue>
    </source>
</reference>
<evidence type="ECO:0000256" key="3">
    <source>
        <dbReference type="PROSITE-ProRule" id="PRU00302"/>
    </source>
</evidence>
<feature type="domain" description="C-type lectin" evidence="6">
    <location>
        <begin position="80"/>
        <end position="182"/>
    </location>
</feature>
<feature type="transmembrane region" description="Helical" evidence="5">
    <location>
        <begin position="753"/>
        <end position="777"/>
    </location>
</feature>
<dbReference type="PROSITE" id="PS50923">
    <property type="entry name" value="SUSHI"/>
    <property type="match status" value="1"/>
</dbReference>
<evidence type="ECO:0000256" key="1">
    <source>
        <dbReference type="ARBA" id="ARBA00022729"/>
    </source>
</evidence>
<dbReference type="KEGG" id="lak:106176284"/>
<organism evidence="8 9">
    <name type="scientific">Lingula anatina</name>
    <name type="common">Brachiopod</name>
    <name type="synonym">Lingula unguis</name>
    <dbReference type="NCBI Taxonomy" id="7574"/>
    <lineage>
        <taxon>Eukaryota</taxon>
        <taxon>Metazoa</taxon>
        <taxon>Spiralia</taxon>
        <taxon>Lophotrochozoa</taxon>
        <taxon>Brachiopoda</taxon>
        <taxon>Linguliformea</taxon>
        <taxon>Lingulata</taxon>
        <taxon>Lingulida</taxon>
        <taxon>Linguloidea</taxon>
        <taxon>Lingulidae</taxon>
        <taxon>Lingula</taxon>
    </lineage>
</organism>
<name>A0A2R2MTX1_LINAN</name>
<feature type="domain" description="C-type lectin" evidence="6">
    <location>
        <begin position="343"/>
        <end position="465"/>
    </location>
</feature>
<evidence type="ECO:0000256" key="2">
    <source>
        <dbReference type="ARBA" id="ARBA00023157"/>
    </source>
</evidence>
<keyword evidence="5" id="KW-1133">Transmembrane helix</keyword>
<evidence type="ECO:0000259" key="7">
    <source>
        <dbReference type="PROSITE" id="PS50923"/>
    </source>
</evidence>
<evidence type="ECO:0000256" key="5">
    <source>
        <dbReference type="SAM" id="Phobius"/>
    </source>
</evidence>
<evidence type="ECO:0000256" key="4">
    <source>
        <dbReference type="SAM" id="MobiDB-lite"/>
    </source>
</evidence>
<accession>A0A2R2MTX1</accession>
<dbReference type="InterPro" id="IPR001304">
    <property type="entry name" value="C-type_lectin-like"/>
</dbReference>
<dbReference type="PANTHER" id="PTHR45784">
    <property type="entry name" value="C-TYPE LECTIN DOMAIN FAMILY 20 MEMBER A-RELATED"/>
    <property type="match status" value="1"/>
</dbReference>
<dbReference type="InParanoid" id="A0A2R2MTX1"/>
<dbReference type="PROSITE" id="PS50041">
    <property type="entry name" value="C_TYPE_LECTIN_2"/>
    <property type="match status" value="3"/>
</dbReference>
<dbReference type="Pfam" id="PF00059">
    <property type="entry name" value="Lectin_C"/>
    <property type="match status" value="3"/>
</dbReference>
<dbReference type="InterPro" id="IPR016186">
    <property type="entry name" value="C-type_lectin-like/link_sf"/>
</dbReference>
<dbReference type="CDD" id="cd00037">
    <property type="entry name" value="CLECT"/>
    <property type="match status" value="4"/>
</dbReference>
<evidence type="ECO:0000313" key="8">
    <source>
        <dbReference type="Proteomes" id="UP000085678"/>
    </source>
</evidence>
<feature type="compositionally biased region" description="Low complexity" evidence="4">
    <location>
        <begin position="478"/>
        <end position="510"/>
    </location>
</feature>
<evidence type="ECO:0000313" key="9">
    <source>
        <dbReference type="RefSeq" id="XP_023933472.1"/>
    </source>
</evidence>
<keyword evidence="1" id="KW-0732">Signal</keyword>
<keyword evidence="5" id="KW-0812">Transmembrane</keyword>
<feature type="domain" description="C-type lectin" evidence="6">
    <location>
        <begin position="195"/>
        <end position="320"/>
    </location>
</feature>
<comment type="caution">
    <text evidence="3">Lacks conserved residue(s) required for the propagation of feature annotation.</text>
</comment>
<keyword evidence="8" id="KW-1185">Reference proteome</keyword>
<protein>
    <submittedName>
        <fullName evidence="9">Uncharacterized protein LOC106176284</fullName>
    </submittedName>
</protein>
<dbReference type="Gene3D" id="3.10.100.10">
    <property type="entry name" value="Mannose-Binding Protein A, subunit A"/>
    <property type="match status" value="4"/>
</dbReference>
<keyword evidence="2" id="KW-1015">Disulfide bond</keyword>
<dbReference type="RefSeq" id="XP_023933472.1">
    <property type="nucleotide sequence ID" value="XM_024077704.1"/>
</dbReference>
<feature type="compositionally biased region" description="Polar residues" evidence="4">
    <location>
        <begin position="637"/>
        <end position="646"/>
    </location>
</feature>